<proteinExistence type="predicted"/>
<dbReference type="EMBL" id="CP142149">
    <property type="protein sequence ID" value="WSE29017.1"/>
    <property type="molecule type" value="Genomic_DNA"/>
</dbReference>
<organism evidence="7 8">
    <name type="scientific">Amycolatopsis rhabdoformis</name>
    <dbReference type="NCBI Taxonomy" id="1448059"/>
    <lineage>
        <taxon>Bacteria</taxon>
        <taxon>Bacillati</taxon>
        <taxon>Actinomycetota</taxon>
        <taxon>Actinomycetes</taxon>
        <taxon>Pseudonocardiales</taxon>
        <taxon>Pseudonocardiaceae</taxon>
        <taxon>Amycolatopsis</taxon>
    </lineage>
</organism>
<dbReference type="PANTHER" id="PTHR39210">
    <property type="entry name" value="HEPARIN-SULFATE LYASE"/>
    <property type="match status" value="1"/>
</dbReference>
<sequence>MDPAWYLRRLSAMSPAEVAGRATDVLRKQQWRGVAKQKATWLPHRVFERPASVEGVSAEARAELLATAERLMDGHAEYFGVERGDLVAPDWAFDPKTGRRAPGDAYSFDIAYRSEDTVGDIKQIWEPSRHQHLTVLAAAYAATGEDRYAHRVADHLKSWWAANPPMRGVHWVSGIELGIRLLSWVWVRRLLDGWSGAPGLFEDNPEALHQIWHHQRWLAAFPSRGSSANNHVIAEDAGQLAAACAFDWFPESETWRDAALKSLDTQLQANTFASGLNRELATEYHGLVLELGLAAALEAGALVPESTWLVLRRMCDALASIVDSQLRPPRQGDADDGYGLIVDGTGTSRWASLLAAGGALFGREDWWPKVPSGDVRTTLFASLGGVPELADPRPPRRIDDLFDAGMTILRTPADEPEEIWVRCDGGPHGFLAIAAHAHADALSLEVRHDGVDIFADPGTYCYHGEPEWRSYFRSTLGHNTLQLGGTDQSASGGPFLWTRHAQTRTLAVGPVRWRAEHDGYAPAVHRRCVELDDRTLTILDEVDGDPTLPAKLAFHLGPLVAVTLDGSTAKLSWPGHTATLALPPELTWTAHRGEENPPLGWYSAGFGRREPATTLVGTGTSAPAFTTTLAF</sequence>
<dbReference type="SUPFAM" id="SSF48230">
    <property type="entry name" value="Chondroitin AC/alginate lyase"/>
    <property type="match status" value="1"/>
</dbReference>
<feature type="domain" description="Heparin-sulfate lyase N-terminal" evidence="6">
    <location>
        <begin position="108"/>
        <end position="295"/>
    </location>
</feature>
<evidence type="ECO:0000313" key="7">
    <source>
        <dbReference type="EMBL" id="WSE29017.1"/>
    </source>
</evidence>
<dbReference type="Pfam" id="PF16889">
    <property type="entry name" value="Hepar_II_III_N"/>
    <property type="match status" value="1"/>
</dbReference>
<dbReference type="GO" id="GO:0016829">
    <property type="term" value="F:lyase activity"/>
    <property type="evidence" value="ECO:0007669"/>
    <property type="project" value="UniProtKB-KW"/>
</dbReference>
<comment type="subcellular location">
    <subcellularLocation>
        <location evidence="1">Periplasm</location>
    </subcellularLocation>
</comment>
<evidence type="ECO:0000259" key="5">
    <source>
        <dbReference type="Pfam" id="PF07940"/>
    </source>
</evidence>
<dbReference type="InterPro" id="IPR008929">
    <property type="entry name" value="Chondroitin_lyas"/>
</dbReference>
<accession>A0ABZ1I3N8</accession>
<dbReference type="Pfam" id="PF07940">
    <property type="entry name" value="Hepar_II_III_C"/>
    <property type="match status" value="1"/>
</dbReference>
<gene>
    <name evidence="7" type="ORF">VSH64_40395</name>
</gene>
<dbReference type="RefSeq" id="WP_326568006.1">
    <property type="nucleotide sequence ID" value="NZ_CP142149.1"/>
</dbReference>
<keyword evidence="2" id="KW-0732">Signal</keyword>
<dbReference type="InterPro" id="IPR031680">
    <property type="entry name" value="Hepar_II_III_N"/>
</dbReference>
<evidence type="ECO:0000256" key="3">
    <source>
        <dbReference type="ARBA" id="ARBA00022764"/>
    </source>
</evidence>
<evidence type="ECO:0000259" key="6">
    <source>
        <dbReference type="Pfam" id="PF16889"/>
    </source>
</evidence>
<dbReference type="Gene3D" id="1.50.10.100">
    <property type="entry name" value="Chondroitin AC/alginate lyase"/>
    <property type="match status" value="1"/>
</dbReference>
<dbReference type="Proteomes" id="UP001330812">
    <property type="component" value="Chromosome"/>
</dbReference>
<dbReference type="PANTHER" id="PTHR39210:SF1">
    <property type="entry name" value="HEPARIN-SULFATE LYASE"/>
    <property type="match status" value="1"/>
</dbReference>
<keyword evidence="3" id="KW-0574">Periplasm</keyword>
<evidence type="ECO:0000256" key="1">
    <source>
        <dbReference type="ARBA" id="ARBA00004418"/>
    </source>
</evidence>
<dbReference type="Gene3D" id="2.70.98.70">
    <property type="match status" value="1"/>
</dbReference>
<evidence type="ECO:0000256" key="4">
    <source>
        <dbReference type="ARBA" id="ARBA00023239"/>
    </source>
</evidence>
<feature type="domain" description="Heparinase II/III-like C-terminal" evidence="5">
    <location>
        <begin position="394"/>
        <end position="621"/>
    </location>
</feature>
<protein>
    <submittedName>
        <fullName evidence="7">Alginate lyase family protein</fullName>
    </submittedName>
</protein>
<dbReference type="InterPro" id="IPR012480">
    <property type="entry name" value="Hepar_II_III_C"/>
</dbReference>
<evidence type="ECO:0000313" key="8">
    <source>
        <dbReference type="Proteomes" id="UP001330812"/>
    </source>
</evidence>
<reference evidence="7 8" key="1">
    <citation type="journal article" date="2015" name="Int. J. Syst. Evol. Microbiol.">
        <title>Amycolatopsis rhabdoformis sp. nov., an actinomycete isolated from a tropical forest soil.</title>
        <authorList>
            <person name="Souza W.R."/>
            <person name="Silva R.E."/>
            <person name="Goodfellow M."/>
            <person name="Busarakam K."/>
            <person name="Figueiro F.S."/>
            <person name="Ferreira D."/>
            <person name="Rodrigues-Filho E."/>
            <person name="Moraes L.A.B."/>
            <person name="Zucchi T.D."/>
        </authorList>
    </citation>
    <scope>NUCLEOTIDE SEQUENCE [LARGE SCALE GENOMIC DNA]</scope>
    <source>
        <strain evidence="7 8">NCIMB 14900</strain>
    </source>
</reference>
<evidence type="ECO:0000256" key="2">
    <source>
        <dbReference type="ARBA" id="ARBA00022729"/>
    </source>
</evidence>
<keyword evidence="8" id="KW-1185">Reference proteome</keyword>
<name>A0ABZ1I3N8_9PSEU</name>
<keyword evidence="4 7" id="KW-0456">Lyase</keyword>